<dbReference type="InterPro" id="IPR002586">
    <property type="entry name" value="CobQ/CobB/MinD/ParA_Nub-bd_dom"/>
</dbReference>
<dbReference type="GO" id="GO:0005829">
    <property type="term" value="C:cytosol"/>
    <property type="evidence" value="ECO:0007669"/>
    <property type="project" value="TreeGrafter"/>
</dbReference>
<dbReference type="AlphaFoldDB" id="A0A0C1V8H1"/>
<dbReference type="GO" id="GO:0051782">
    <property type="term" value="P:negative regulation of cell division"/>
    <property type="evidence" value="ECO:0007669"/>
    <property type="project" value="TreeGrafter"/>
</dbReference>
<sequence length="256" mass="28299">MAEVVLVHSFRGGTGKSNTTANLATAIARMGKRVAVVDTDIQSPGIHVLFGMEQVNPQTTLNQYLWGNCPLEQVAHDVSPDVVKQSGGQVFLVPSSSDAGDITRILHEGYDVRLLRKGFANLIKALNLDYIFVDTHPGLNEETLLCIAVANILVVILRPDRQDFQGTAVMVDLAQKLKVPKILMVVNRVMQNSDPDMVRQQLQSKYEVPVVGVLPNCDEMMQLASSDVFSLCYPEHPLTQVYQRVAEHLMHSQVPQ</sequence>
<dbReference type="PANTHER" id="PTHR43384">
    <property type="entry name" value="SEPTUM SITE-DETERMINING PROTEIN MIND HOMOLOG, CHLOROPLASTIC-RELATED"/>
    <property type="match status" value="1"/>
</dbReference>
<dbReference type="InterPro" id="IPR027417">
    <property type="entry name" value="P-loop_NTPase"/>
</dbReference>
<dbReference type="GO" id="GO:0009898">
    <property type="term" value="C:cytoplasmic side of plasma membrane"/>
    <property type="evidence" value="ECO:0007669"/>
    <property type="project" value="TreeGrafter"/>
</dbReference>
<protein>
    <submittedName>
        <fullName evidence="2">MinD/ParA family protein</fullName>
    </submittedName>
</protein>
<proteinExistence type="predicted"/>
<evidence type="ECO:0000313" key="2">
    <source>
        <dbReference type="EMBL" id="NEV68768.1"/>
    </source>
</evidence>
<gene>
    <name evidence="2" type="ORF">QQ91_016820</name>
</gene>
<reference evidence="2" key="3">
    <citation type="submission" date="2020-02" db="EMBL/GenBank/DDBJ databases">
        <authorList>
            <person name="Sarangi A.N."/>
            <person name="Ghosh S."/>
            <person name="Mukherjee M."/>
            <person name="Tripathy S."/>
        </authorList>
    </citation>
    <scope>NUCLEOTIDE SEQUENCE</scope>
    <source>
        <strain evidence="2">BDU141951</strain>
    </source>
</reference>
<feature type="domain" description="CobQ/CobB/MinD/ParA nucleotide binding" evidence="1">
    <location>
        <begin position="6"/>
        <end position="225"/>
    </location>
</feature>
<dbReference type="GO" id="GO:0016887">
    <property type="term" value="F:ATP hydrolysis activity"/>
    <property type="evidence" value="ECO:0007669"/>
    <property type="project" value="TreeGrafter"/>
</dbReference>
<dbReference type="Pfam" id="PF01656">
    <property type="entry name" value="CbiA"/>
    <property type="match status" value="1"/>
</dbReference>
<dbReference type="GO" id="GO:0005524">
    <property type="term" value="F:ATP binding"/>
    <property type="evidence" value="ECO:0007669"/>
    <property type="project" value="TreeGrafter"/>
</dbReference>
<dbReference type="SUPFAM" id="SSF52540">
    <property type="entry name" value="P-loop containing nucleoside triphosphate hydrolases"/>
    <property type="match status" value="1"/>
</dbReference>
<dbReference type="PANTHER" id="PTHR43384:SF10">
    <property type="entry name" value="ATPASE INVOLVED IN CHROMOSOME PARTITIONING, PARA_MIND FAMILY"/>
    <property type="match status" value="1"/>
</dbReference>
<reference evidence="2" key="1">
    <citation type="submission" date="2014-11" db="EMBL/GenBank/DDBJ databases">
        <authorList>
            <person name="Malar M.C."/>
            <person name="Sen D."/>
            <person name="Tripathy S."/>
        </authorList>
    </citation>
    <scope>NUCLEOTIDE SEQUENCE</scope>
    <source>
        <strain evidence="2">BDU141951</strain>
    </source>
</reference>
<name>A0A0C1V8H1_9CYAN</name>
<evidence type="ECO:0000259" key="1">
    <source>
        <dbReference type="Pfam" id="PF01656"/>
    </source>
</evidence>
<accession>A0A0C1V8H1</accession>
<dbReference type="InterPro" id="IPR050625">
    <property type="entry name" value="ParA/MinD_ATPase"/>
</dbReference>
<organism evidence="2">
    <name type="scientific">Lyngbya confervoides BDU141951</name>
    <dbReference type="NCBI Taxonomy" id="1574623"/>
    <lineage>
        <taxon>Bacteria</taxon>
        <taxon>Bacillati</taxon>
        <taxon>Cyanobacteriota</taxon>
        <taxon>Cyanophyceae</taxon>
        <taxon>Oscillatoriophycideae</taxon>
        <taxon>Oscillatoriales</taxon>
        <taxon>Microcoleaceae</taxon>
        <taxon>Lyngbya</taxon>
    </lineage>
</organism>
<comment type="caution">
    <text evidence="2">The sequence shown here is derived from an EMBL/GenBank/DDBJ whole genome shotgun (WGS) entry which is preliminary data.</text>
</comment>
<reference evidence="2" key="2">
    <citation type="journal article" date="2015" name="Genome Announc.">
        <title>Draft Genome Sequence of Filamentous Marine Cyanobacterium Lyngbya confervoides Strain BDU141951.</title>
        <authorList>
            <person name="Chandrababunaidu M.M."/>
            <person name="Sen D."/>
            <person name="Tripathy S."/>
        </authorList>
    </citation>
    <scope>NUCLEOTIDE SEQUENCE</scope>
    <source>
        <strain evidence="2">BDU141951</strain>
    </source>
</reference>
<dbReference type="Gene3D" id="3.40.50.300">
    <property type="entry name" value="P-loop containing nucleotide triphosphate hydrolases"/>
    <property type="match status" value="1"/>
</dbReference>
<dbReference type="EMBL" id="JTHE02000003">
    <property type="protein sequence ID" value="NEV68768.1"/>
    <property type="molecule type" value="Genomic_DNA"/>
</dbReference>